<comment type="caution">
    <text evidence="1">The sequence shown here is derived from an EMBL/GenBank/DDBJ whole genome shotgun (WGS) entry which is preliminary data.</text>
</comment>
<evidence type="ECO:0000313" key="2">
    <source>
        <dbReference type="Proteomes" id="UP000268007"/>
    </source>
</evidence>
<keyword evidence="2" id="KW-1185">Reference proteome</keyword>
<dbReference type="OrthoDB" id="796468at2"/>
<reference evidence="1 2" key="1">
    <citation type="submission" date="2018-10" db="EMBL/GenBank/DDBJ databases">
        <title>Genomic Encyclopedia of Archaeal and Bacterial Type Strains, Phase II (KMG-II): from individual species to whole genera.</title>
        <authorList>
            <person name="Goeker M."/>
        </authorList>
    </citation>
    <scope>NUCLEOTIDE SEQUENCE [LARGE SCALE GENOMIC DNA]</scope>
    <source>
        <strain evidence="1 2">DSM 18602</strain>
    </source>
</reference>
<dbReference type="AlphaFoldDB" id="A0A495J2K7"/>
<proteinExistence type="predicted"/>
<name>A0A495J2K7_9SPHI</name>
<dbReference type="EMBL" id="RBKU01000001">
    <property type="protein sequence ID" value="RKR83216.1"/>
    <property type="molecule type" value="Genomic_DNA"/>
</dbReference>
<accession>A0A495J2K7</accession>
<protein>
    <recommendedName>
        <fullName evidence="3">AAA domain-containing protein</fullName>
    </recommendedName>
</protein>
<organism evidence="1 2">
    <name type="scientific">Mucilaginibacter gracilis</name>
    <dbReference type="NCBI Taxonomy" id="423350"/>
    <lineage>
        <taxon>Bacteria</taxon>
        <taxon>Pseudomonadati</taxon>
        <taxon>Bacteroidota</taxon>
        <taxon>Sphingobacteriia</taxon>
        <taxon>Sphingobacteriales</taxon>
        <taxon>Sphingobacteriaceae</taxon>
        <taxon>Mucilaginibacter</taxon>
    </lineage>
</organism>
<evidence type="ECO:0008006" key="3">
    <source>
        <dbReference type="Google" id="ProtNLM"/>
    </source>
</evidence>
<dbReference type="RefSeq" id="WP_121198737.1">
    <property type="nucleotide sequence ID" value="NZ_RBKU01000001.1"/>
</dbReference>
<evidence type="ECO:0000313" key="1">
    <source>
        <dbReference type="EMBL" id="RKR83216.1"/>
    </source>
</evidence>
<dbReference type="Proteomes" id="UP000268007">
    <property type="component" value="Unassembled WGS sequence"/>
</dbReference>
<sequence>MAKNAGVSDIESWNFVELDLPPEWKEHLGDLCENFRIHIEGPAKNGKTEYVFQLCQALCEHVGKVNFNSTEQYKTRGFQMAFKRNNMGRFKGKFSLADRTQSKFPAWFKKLQGKSIGKIIVLDSTNYMGLTFAQWCELNDRFPHKSIILISWKGNPLGKQLEFMMDAIIEVSGFQAKVVSRLGGGKTWDIWPEKIAELKQLKSSKNKPTNQPQLF</sequence>
<gene>
    <name evidence="1" type="ORF">BDD43_3418</name>
</gene>